<dbReference type="Pfam" id="PF07730">
    <property type="entry name" value="HisKA_3"/>
    <property type="match status" value="1"/>
</dbReference>
<dbReference type="PROSITE" id="PS50109">
    <property type="entry name" value="HIS_KIN"/>
    <property type="match status" value="1"/>
</dbReference>
<keyword evidence="9" id="KW-0472">Membrane</keyword>
<sequence length="420" mass="46249">MSDLGRTQRRIQLPNLTSVRRLSLWLRTHPLVGDTIMVAFLILLDVLSWGMFNVPPENYYSVGALLLCPLIIRRRQPVFAASIIAFGALLRIFTHPDDLSLPRVAEFGIFIALYTLVLLGNRRVAVAYLLFSLAQSALLISRAYYENPDNETAIEWLLINVFWSVALPAFCWLLGEFVAARRAYHAEVEQRLRMLELERDQQTKIAVAQERTRIARELHDVVAHAVSVIIVQADGASFVIKEQPAVAERSLRTIASTGRQALNELRRLLGVLRAEDENPEMVPQPNAGQLTELVDKVRSVGLPIELELTGNLDELPSGVGLGIYRIVQEALTNILKHAGPGAMATVRVDRREDSVTVQVLDDGFGTPGDLVTGGNGLIGMRERAAVYGGTLDAGPRPGGGWQVNALLPLSVRPTGPNPVR</sequence>
<protein>
    <recommendedName>
        <fullName evidence="2">histidine kinase</fullName>
        <ecNumber evidence="2">2.7.13.3</ecNumber>
    </recommendedName>
</protein>
<feature type="domain" description="Histidine kinase" evidence="10">
    <location>
        <begin position="323"/>
        <end position="411"/>
    </location>
</feature>
<organism evidence="11 12">
    <name type="scientific">Allokutzneria albata</name>
    <name type="common">Kibdelosporangium albatum</name>
    <dbReference type="NCBI Taxonomy" id="211114"/>
    <lineage>
        <taxon>Bacteria</taxon>
        <taxon>Bacillati</taxon>
        <taxon>Actinomycetota</taxon>
        <taxon>Actinomycetes</taxon>
        <taxon>Pseudonocardiales</taxon>
        <taxon>Pseudonocardiaceae</taxon>
        <taxon>Allokutzneria</taxon>
    </lineage>
</organism>
<feature type="transmembrane region" description="Helical" evidence="9">
    <location>
        <begin position="100"/>
        <end position="119"/>
    </location>
</feature>
<keyword evidence="9" id="KW-0812">Transmembrane</keyword>
<dbReference type="STRING" id="211114.SAMN04489726_5685"/>
<keyword evidence="4" id="KW-0808">Transferase</keyword>
<evidence type="ECO:0000313" key="11">
    <source>
        <dbReference type="EMBL" id="SDN24292.1"/>
    </source>
</evidence>
<dbReference type="AlphaFoldDB" id="A0A1G9ZRR7"/>
<keyword evidence="5" id="KW-0547">Nucleotide-binding</keyword>
<dbReference type="PANTHER" id="PTHR24421">
    <property type="entry name" value="NITRATE/NITRITE SENSOR PROTEIN NARX-RELATED"/>
    <property type="match status" value="1"/>
</dbReference>
<name>A0A1G9ZRR7_ALLAB</name>
<dbReference type="SUPFAM" id="SSF55874">
    <property type="entry name" value="ATPase domain of HSP90 chaperone/DNA topoisomerase II/histidine kinase"/>
    <property type="match status" value="1"/>
</dbReference>
<dbReference type="GO" id="GO:0046983">
    <property type="term" value="F:protein dimerization activity"/>
    <property type="evidence" value="ECO:0007669"/>
    <property type="project" value="InterPro"/>
</dbReference>
<feature type="transmembrane region" description="Helical" evidence="9">
    <location>
        <begin position="126"/>
        <end position="145"/>
    </location>
</feature>
<keyword evidence="8" id="KW-0902">Two-component regulatory system</keyword>
<reference evidence="11 12" key="1">
    <citation type="submission" date="2016-10" db="EMBL/GenBank/DDBJ databases">
        <authorList>
            <person name="de Groot N.N."/>
        </authorList>
    </citation>
    <scope>NUCLEOTIDE SEQUENCE [LARGE SCALE GENOMIC DNA]</scope>
    <source>
        <strain evidence="11 12">DSM 44149</strain>
    </source>
</reference>
<evidence type="ECO:0000313" key="12">
    <source>
        <dbReference type="Proteomes" id="UP000183376"/>
    </source>
</evidence>
<keyword evidence="7" id="KW-0067">ATP-binding</keyword>
<dbReference type="Gene3D" id="1.20.5.1930">
    <property type="match status" value="1"/>
</dbReference>
<dbReference type="InterPro" id="IPR050482">
    <property type="entry name" value="Sensor_HK_TwoCompSys"/>
</dbReference>
<evidence type="ECO:0000256" key="9">
    <source>
        <dbReference type="SAM" id="Phobius"/>
    </source>
</evidence>
<comment type="catalytic activity">
    <reaction evidence="1">
        <text>ATP + protein L-histidine = ADP + protein N-phospho-L-histidine.</text>
        <dbReference type="EC" id="2.7.13.3"/>
    </reaction>
</comment>
<dbReference type="InterPro" id="IPR011712">
    <property type="entry name" value="Sig_transdc_His_kin_sub3_dim/P"/>
</dbReference>
<evidence type="ECO:0000256" key="8">
    <source>
        <dbReference type="ARBA" id="ARBA00023012"/>
    </source>
</evidence>
<dbReference type="Proteomes" id="UP000183376">
    <property type="component" value="Chromosome I"/>
</dbReference>
<evidence type="ECO:0000256" key="1">
    <source>
        <dbReference type="ARBA" id="ARBA00000085"/>
    </source>
</evidence>
<keyword evidence="3" id="KW-0597">Phosphoprotein</keyword>
<feature type="transmembrane region" description="Helical" evidence="9">
    <location>
        <begin position="157"/>
        <end position="175"/>
    </location>
</feature>
<dbReference type="InterPro" id="IPR003594">
    <property type="entry name" value="HATPase_dom"/>
</dbReference>
<dbReference type="GO" id="GO:0000155">
    <property type="term" value="F:phosphorelay sensor kinase activity"/>
    <property type="evidence" value="ECO:0007669"/>
    <property type="project" value="InterPro"/>
</dbReference>
<evidence type="ECO:0000256" key="6">
    <source>
        <dbReference type="ARBA" id="ARBA00022777"/>
    </source>
</evidence>
<dbReference type="OrthoDB" id="227596at2"/>
<keyword evidence="9" id="KW-1133">Transmembrane helix</keyword>
<feature type="transmembrane region" description="Helical" evidence="9">
    <location>
        <begin position="31"/>
        <end position="52"/>
    </location>
</feature>
<dbReference type="CDD" id="cd16917">
    <property type="entry name" value="HATPase_UhpB-NarQ-NarX-like"/>
    <property type="match status" value="1"/>
</dbReference>
<accession>A0A1G9ZRR7</accession>
<dbReference type="InterPro" id="IPR055558">
    <property type="entry name" value="DUF7134"/>
</dbReference>
<dbReference type="EMBL" id="LT629701">
    <property type="protein sequence ID" value="SDN24292.1"/>
    <property type="molecule type" value="Genomic_DNA"/>
</dbReference>
<dbReference type="GO" id="GO:0005524">
    <property type="term" value="F:ATP binding"/>
    <property type="evidence" value="ECO:0007669"/>
    <property type="project" value="UniProtKB-KW"/>
</dbReference>
<dbReference type="PANTHER" id="PTHR24421:SF10">
    <property type="entry name" value="NITRATE_NITRITE SENSOR PROTEIN NARQ"/>
    <property type="match status" value="1"/>
</dbReference>
<gene>
    <name evidence="11" type="ORF">SAMN04489726_5685</name>
</gene>
<dbReference type="eggNOG" id="COG4585">
    <property type="taxonomic scope" value="Bacteria"/>
</dbReference>
<evidence type="ECO:0000259" key="10">
    <source>
        <dbReference type="PROSITE" id="PS50109"/>
    </source>
</evidence>
<evidence type="ECO:0000256" key="2">
    <source>
        <dbReference type="ARBA" id="ARBA00012438"/>
    </source>
</evidence>
<dbReference type="Pfam" id="PF02518">
    <property type="entry name" value="HATPase_c"/>
    <property type="match status" value="1"/>
</dbReference>
<evidence type="ECO:0000256" key="5">
    <source>
        <dbReference type="ARBA" id="ARBA00022741"/>
    </source>
</evidence>
<dbReference type="GO" id="GO:0016020">
    <property type="term" value="C:membrane"/>
    <property type="evidence" value="ECO:0007669"/>
    <property type="project" value="InterPro"/>
</dbReference>
<dbReference type="EC" id="2.7.13.3" evidence="2"/>
<evidence type="ECO:0000256" key="4">
    <source>
        <dbReference type="ARBA" id="ARBA00022679"/>
    </source>
</evidence>
<evidence type="ECO:0000256" key="7">
    <source>
        <dbReference type="ARBA" id="ARBA00022840"/>
    </source>
</evidence>
<evidence type="ECO:0000256" key="3">
    <source>
        <dbReference type="ARBA" id="ARBA00022553"/>
    </source>
</evidence>
<dbReference type="InterPro" id="IPR005467">
    <property type="entry name" value="His_kinase_dom"/>
</dbReference>
<keyword evidence="12" id="KW-1185">Reference proteome</keyword>
<dbReference type="InterPro" id="IPR036890">
    <property type="entry name" value="HATPase_C_sf"/>
</dbReference>
<dbReference type="Pfam" id="PF23539">
    <property type="entry name" value="DUF7134"/>
    <property type="match status" value="1"/>
</dbReference>
<keyword evidence="6 11" id="KW-0418">Kinase</keyword>
<proteinExistence type="predicted"/>
<dbReference type="Gene3D" id="3.30.565.10">
    <property type="entry name" value="Histidine kinase-like ATPase, C-terminal domain"/>
    <property type="match status" value="1"/>
</dbReference>